<dbReference type="OrthoDB" id="5573735at2759"/>
<dbReference type="PANTHER" id="PTHR23220:SF122">
    <property type="entry name" value="INTEGRIN ALPHA-PS1"/>
    <property type="match status" value="1"/>
</dbReference>
<keyword evidence="9" id="KW-0472">Membrane</keyword>
<protein>
    <submittedName>
        <fullName evidence="19">Integrin alpha 8</fullName>
    </submittedName>
</protein>
<evidence type="ECO:0000259" key="16">
    <source>
        <dbReference type="Pfam" id="PF08441"/>
    </source>
</evidence>
<dbReference type="GO" id="GO:0007157">
    <property type="term" value="P:heterophilic cell-cell adhesion via plasma membrane cell adhesion molecules"/>
    <property type="evidence" value="ECO:0007669"/>
    <property type="project" value="UniProtKB-ARBA"/>
</dbReference>
<feature type="repeat" description="FG-GAP" evidence="12">
    <location>
        <begin position="403"/>
        <end position="463"/>
    </location>
</feature>
<keyword evidence="5" id="KW-0677">Repeat</keyword>
<dbReference type="AlphaFoldDB" id="A0A3R7QHL0"/>
<dbReference type="SUPFAM" id="SSF69318">
    <property type="entry name" value="Integrin alpha N-terminal domain"/>
    <property type="match status" value="1"/>
</dbReference>
<evidence type="ECO:0000256" key="1">
    <source>
        <dbReference type="ARBA" id="ARBA00004479"/>
    </source>
</evidence>
<dbReference type="InterPro" id="IPR048286">
    <property type="entry name" value="Integrin_alpha_Ig-like_3"/>
</dbReference>
<feature type="region of interest" description="Disordered" evidence="14">
    <location>
        <begin position="820"/>
        <end position="840"/>
    </location>
</feature>
<evidence type="ECO:0000256" key="7">
    <source>
        <dbReference type="ARBA" id="ARBA00022989"/>
    </source>
</evidence>
<dbReference type="Gene3D" id="2.130.10.130">
    <property type="entry name" value="Integrin alpha, N-terminal"/>
    <property type="match status" value="1"/>
</dbReference>
<dbReference type="STRING" id="6689.A0A3R7QHL0"/>
<feature type="signal peptide" evidence="15">
    <location>
        <begin position="1"/>
        <end position="39"/>
    </location>
</feature>
<dbReference type="SUPFAM" id="SSF69179">
    <property type="entry name" value="Integrin domains"/>
    <property type="match status" value="3"/>
</dbReference>
<feature type="domain" description="Integrin alpha second immunoglobulin-like" evidence="17">
    <location>
        <begin position="673"/>
        <end position="808"/>
    </location>
</feature>
<gene>
    <name evidence="19" type="ORF">C7M84_014185</name>
</gene>
<evidence type="ECO:0000259" key="18">
    <source>
        <dbReference type="Pfam" id="PF20806"/>
    </source>
</evidence>
<evidence type="ECO:0000256" key="12">
    <source>
        <dbReference type="PROSITE-ProRule" id="PRU00803"/>
    </source>
</evidence>
<evidence type="ECO:0000256" key="8">
    <source>
        <dbReference type="ARBA" id="ARBA00023037"/>
    </source>
</evidence>
<dbReference type="PRINTS" id="PR01185">
    <property type="entry name" value="INTEGRINA"/>
</dbReference>
<feature type="domain" description="Integrin alpha third immunoglobulin-like" evidence="18">
    <location>
        <begin position="820"/>
        <end position="916"/>
    </location>
</feature>
<dbReference type="InterPro" id="IPR013519">
    <property type="entry name" value="Int_alpha_beta-p"/>
</dbReference>
<dbReference type="GO" id="GO:0033627">
    <property type="term" value="P:cell adhesion mediated by integrin"/>
    <property type="evidence" value="ECO:0007669"/>
    <property type="project" value="TreeGrafter"/>
</dbReference>
<dbReference type="GO" id="GO:0007160">
    <property type="term" value="P:cell-matrix adhesion"/>
    <property type="evidence" value="ECO:0007669"/>
    <property type="project" value="TreeGrafter"/>
</dbReference>
<dbReference type="GO" id="GO:0009897">
    <property type="term" value="C:external side of plasma membrane"/>
    <property type="evidence" value="ECO:0007669"/>
    <property type="project" value="TreeGrafter"/>
</dbReference>
<dbReference type="Gene3D" id="2.60.40.1530">
    <property type="entry name" value="ntegrin, alpha v. Chain A, domain 4"/>
    <property type="match status" value="1"/>
</dbReference>
<keyword evidence="6 13" id="KW-0130">Cell adhesion</keyword>
<reference evidence="19 20" key="2">
    <citation type="submission" date="2019-01" db="EMBL/GenBank/DDBJ databases">
        <title>The decoding of complex shrimp genome reveals the adaptation for benthos swimmer, frequently molting mechanism and breeding impact on genome.</title>
        <authorList>
            <person name="Sun Y."/>
            <person name="Gao Y."/>
            <person name="Yu Y."/>
        </authorList>
    </citation>
    <scope>NUCLEOTIDE SEQUENCE [LARGE SCALE GENOMIC DNA]</scope>
    <source>
        <tissue evidence="19">Muscle</tissue>
    </source>
</reference>
<comment type="subcellular location">
    <subcellularLocation>
        <location evidence="1 13">Membrane</location>
        <topology evidence="1 13">Single-pass type I membrane protein</topology>
    </subcellularLocation>
</comment>
<dbReference type="Pfam" id="PF20805">
    <property type="entry name" value="Integrin_A_Ig_2"/>
    <property type="match status" value="1"/>
</dbReference>
<keyword evidence="7" id="KW-1133">Transmembrane helix</keyword>
<dbReference type="InterPro" id="IPR048285">
    <property type="entry name" value="Integrin_alpha_Ig-like_2"/>
</dbReference>
<keyword evidence="11" id="KW-0325">Glycoprotein</keyword>
<dbReference type="Pfam" id="PF01839">
    <property type="entry name" value="FG-GAP"/>
    <property type="match status" value="2"/>
</dbReference>
<evidence type="ECO:0000313" key="20">
    <source>
        <dbReference type="Proteomes" id="UP000283509"/>
    </source>
</evidence>
<evidence type="ECO:0000256" key="9">
    <source>
        <dbReference type="ARBA" id="ARBA00023136"/>
    </source>
</evidence>
<feature type="domain" description="Integrin alpha first immunoglubulin-like" evidence="16">
    <location>
        <begin position="519"/>
        <end position="665"/>
    </location>
</feature>
<organism evidence="19 20">
    <name type="scientific">Penaeus vannamei</name>
    <name type="common">Whiteleg shrimp</name>
    <name type="synonym">Litopenaeus vannamei</name>
    <dbReference type="NCBI Taxonomy" id="6689"/>
    <lineage>
        <taxon>Eukaryota</taxon>
        <taxon>Metazoa</taxon>
        <taxon>Ecdysozoa</taxon>
        <taxon>Arthropoda</taxon>
        <taxon>Crustacea</taxon>
        <taxon>Multicrustacea</taxon>
        <taxon>Malacostraca</taxon>
        <taxon>Eumalacostraca</taxon>
        <taxon>Eucarida</taxon>
        <taxon>Decapoda</taxon>
        <taxon>Dendrobranchiata</taxon>
        <taxon>Penaeoidea</taxon>
        <taxon>Penaeidae</taxon>
        <taxon>Penaeus</taxon>
    </lineage>
</organism>
<dbReference type="InterPro" id="IPR032695">
    <property type="entry name" value="Integrin_dom_sf"/>
</dbReference>
<evidence type="ECO:0000256" key="11">
    <source>
        <dbReference type="ARBA" id="ARBA00023180"/>
    </source>
</evidence>
<evidence type="ECO:0000259" key="17">
    <source>
        <dbReference type="Pfam" id="PF20805"/>
    </source>
</evidence>
<dbReference type="Pfam" id="PF20806">
    <property type="entry name" value="Integrin_A_Ig_3"/>
    <property type="match status" value="1"/>
</dbReference>
<keyword evidence="20" id="KW-1185">Reference proteome</keyword>
<dbReference type="PANTHER" id="PTHR23220">
    <property type="entry name" value="INTEGRIN ALPHA"/>
    <property type="match status" value="1"/>
</dbReference>
<evidence type="ECO:0000256" key="6">
    <source>
        <dbReference type="ARBA" id="ARBA00022889"/>
    </source>
</evidence>
<dbReference type="GO" id="GO:0007229">
    <property type="term" value="P:integrin-mediated signaling pathway"/>
    <property type="evidence" value="ECO:0007669"/>
    <property type="project" value="UniProtKB-KW"/>
</dbReference>
<evidence type="ECO:0000256" key="10">
    <source>
        <dbReference type="ARBA" id="ARBA00023170"/>
    </source>
</evidence>
<dbReference type="SMART" id="SM00191">
    <property type="entry name" value="Int_alpha"/>
    <property type="match status" value="4"/>
</dbReference>
<reference evidence="19 20" key="1">
    <citation type="submission" date="2018-04" db="EMBL/GenBank/DDBJ databases">
        <authorList>
            <person name="Zhang X."/>
            <person name="Yuan J."/>
            <person name="Li F."/>
            <person name="Xiang J."/>
        </authorList>
    </citation>
    <scope>NUCLEOTIDE SEQUENCE [LARGE SCALE GENOMIC DNA]</scope>
    <source>
        <tissue evidence="19">Muscle</tissue>
    </source>
</reference>
<evidence type="ECO:0000256" key="15">
    <source>
        <dbReference type="SAM" id="SignalP"/>
    </source>
</evidence>
<accession>A0A3R7QHL0</accession>
<feature type="repeat" description="FG-GAP" evidence="12">
    <location>
        <begin position="333"/>
        <end position="394"/>
    </location>
</feature>
<keyword evidence="3" id="KW-0812">Transmembrane</keyword>
<feature type="repeat" description="FG-GAP" evidence="12">
    <location>
        <begin position="46"/>
        <end position="106"/>
    </location>
</feature>
<dbReference type="Gene3D" id="2.60.40.1510">
    <property type="entry name" value="ntegrin, alpha v. Chain A, domain 3"/>
    <property type="match status" value="1"/>
</dbReference>
<keyword evidence="10 13" id="KW-0675">Receptor</keyword>
<dbReference type="InterPro" id="IPR013517">
    <property type="entry name" value="FG-GAP"/>
</dbReference>
<dbReference type="InterPro" id="IPR000413">
    <property type="entry name" value="Integrin_alpha"/>
</dbReference>
<dbReference type="Proteomes" id="UP000283509">
    <property type="component" value="Unassembled WGS sequence"/>
</dbReference>
<dbReference type="InterPro" id="IPR028994">
    <property type="entry name" value="Integrin_alpha_N"/>
</dbReference>
<evidence type="ECO:0000256" key="4">
    <source>
        <dbReference type="ARBA" id="ARBA00022729"/>
    </source>
</evidence>
<dbReference type="GO" id="GO:0008305">
    <property type="term" value="C:integrin complex"/>
    <property type="evidence" value="ECO:0007669"/>
    <property type="project" value="InterPro"/>
</dbReference>
<comment type="caution">
    <text evidence="19">The sequence shown here is derived from an EMBL/GenBank/DDBJ whole genome shotgun (WGS) entry which is preliminary data.</text>
</comment>
<keyword evidence="8 13" id="KW-0401">Integrin</keyword>
<evidence type="ECO:0000256" key="5">
    <source>
        <dbReference type="ARBA" id="ARBA00022737"/>
    </source>
</evidence>
<comment type="similarity">
    <text evidence="2 13">Belongs to the integrin alpha chain family.</text>
</comment>
<dbReference type="Gene3D" id="2.60.40.1460">
    <property type="entry name" value="Integrin domains. Chain A, domain 2"/>
    <property type="match status" value="1"/>
</dbReference>
<dbReference type="GO" id="GO:0005178">
    <property type="term" value="F:integrin binding"/>
    <property type="evidence" value="ECO:0007669"/>
    <property type="project" value="TreeGrafter"/>
</dbReference>
<evidence type="ECO:0000256" key="3">
    <source>
        <dbReference type="ARBA" id="ARBA00022692"/>
    </source>
</evidence>
<dbReference type="EMBL" id="QCYY01002770">
    <property type="protein sequence ID" value="ROT67722.1"/>
    <property type="molecule type" value="Genomic_DNA"/>
</dbReference>
<dbReference type="Pfam" id="PF08441">
    <property type="entry name" value="Integrin_A_Ig_1"/>
    <property type="match status" value="1"/>
</dbReference>
<name>A0A3R7QHL0_PENVA</name>
<proteinExistence type="inferred from homology"/>
<evidence type="ECO:0000256" key="13">
    <source>
        <dbReference type="RuleBase" id="RU003762"/>
    </source>
</evidence>
<keyword evidence="4 15" id="KW-0732">Signal</keyword>
<evidence type="ECO:0000313" key="19">
    <source>
        <dbReference type="EMBL" id="ROT67722.1"/>
    </source>
</evidence>
<dbReference type="PROSITE" id="PS51470">
    <property type="entry name" value="FG_GAP"/>
    <property type="match status" value="3"/>
</dbReference>
<feature type="chain" id="PRO_5018544053" evidence="15">
    <location>
        <begin position="40"/>
        <end position="929"/>
    </location>
</feature>
<evidence type="ECO:0000256" key="2">
    <source>
        <dbReference type="ARBA" id="ARBA00008054"/>
    </source>
</evidence>
<sequence>MVRLRSLEKGRWRGQGAKWHSLHPTLALLCALALQQTVAFNVNLDDAQVLQPPSQTGIHFGFSLAHFVNGTERRLLVGAPLANTSKDVSQPGALYACDLGSSPSCTQLEVDWRNTDDKYKSWISEDKKEHQGLGFSVVCAPRWHAYESVTGGLKDLASGICFSARAPNFDKFTAFSPAYDVIGMNTKFASYDNNGTCQVGLSVSYSQETETVSFGSPGCWSWQGDVWNIHKDTLTDKDTFHRAQKIDFKDVDLTSSPDGRYSSLADLYLGYSVASITYASKPAVVSAMPRAVSTHDLKVVEKNKVFGPVILIFEEDQSKLNVLDTIKPPLNESNNFEATKDSMFSYFGYSLTTADVNGDGLDDLVVGAPLYHNDSHHDQGAVFVYMQKRFDYGGDGVVGAEMKLEPNSPLRMGHDSYGRFGSCVASVGDLGGDGYQDIAVGAPFLESGGKVFIYLGSRDGLGKTPSQVIDAMDMPSSVRPLDGFGFAIAQKMPDATGNGFDLGIGVFNSDKVLVFKTKEVIAVEWNVTFSGKMNLTSSTCIMAGDTSAGKYPCVDMKTCFLYRVLNTKTKTKQTLEFTIKLEADIKQQKKRLLFNNGRAETNLIFNQEKDQMSCQEEKVYAKRDIEELIQPFVIQAEVDMKGASQSVILDEQATRVLEEELPILVQCEGGVADKCESDLELTYTSNTTYALKKMESIPVTFRLTNRGEVAYNTRLVINSNGDLISKEQADSAGGVVCETKHKPPKIECKIDAIFKKGEKEFEVVMMPHQNFFGSLERHLAFFTVEAEAETTSVQKNPDAAKTKFQIPIIVKGNLDLTKENSNPSHVSYNSSYDKSPAEASNEQELGEQVIHKYKIYNSNPIRSTHQVDDFWPLKIDGLYLLYLLDNPTITGIKASCHYENGEVDKYNISKRIPDPTEETTFSRDLLRWR</sequence>
<dbReference type="GO" id="GO:0048513">
    <property type="term" value="P:animal organ development"/>
    <property type="evidence" value="ECO:0007669"/>
    <property type="project" value="UniProtKB-ARBA"/>
</dbReference>
<dbReference type="InterPro" id="IPR013649">
    <property type="entry name" value="Integrin_alpha_Ig-like_1"/>
</dbReference>
<evidence type="ECO:0000256" key="14">
    <source>
        <dbReference type="SAM" id="MobiDB-lite"/>
    </source>
</evidence>